<sequence length="248" mass="27050">MNLNQLLSLIELSEASAIYFHLAGESNTFKLTLHYQDRELVRDGLEFSLDVLRESDDVGQEIAEYAEVAAANPTSRITVELPLVPIVDYIASSGATDLTMRREGDSVAIVRLASKVAGHDVAYYFAINRDSVLGIDEASVSQQDRALYALSVAFRKTLFEAKQNTFNPVGFEGELILENSPILCLGGPKDGERVTDAGPFLRLATLGQVYEKRWFRSAGIERAFYVHAGISDAAAAALARAVMTAASR</sequence>
<proteinExistence type="predicted"/>
<dbReference type="EMBL" id="CP036274">
    <property type="protein sequence ID" value="QDU31418.1"/>
    <property type="molecule type" value="Genomic_DNA"/>
</dbReference>
<organism evidence="1 2">
    <name type="scientific">Anatilimnocola aggregata</name>
    <dbReference type="NCBI Taxonomy" id="2528021"/>
    <lineage>
        <taxon>Bacteria</taxon>
        <taxon>Pseudomonadati</taxon>
        <taxon>Planctomycetota</taxon>
        <taxon>Planctomycetia</taxon>
        <taxon>Pirellulales</taxon>
        <taxon>Pirellulaceae</taxon>
        <taxon>Anatilimnocola</taxon>
    </lineage>
</organism>
<protein>
    <submittedName>
        <fullName evidence="1">Uncharacterized protein</fullName>
    </submittedName>
</protein>
<keyword evidence="2" id="KW-1185">Reference proteome</keyword>
<evidence type="ECO:0000313" key="1">
    <source>
        <dbReference type="EMBL" id="QDU31418.1"/>
    </source>
</evidence>
<dbReference type="KEGG" id="aagg:ETAA8_65750"/>
<dbReference type="RefSeq" id="WP_145098520.1">
    <property type="nucleotide sequence ID" value="NZ_CP036274.1"/>
</dbReference>
<dbReference type="AlphaFoldDB" id="A0A517YMG1"/>
<dbReference type="Proteomes" id="UP000315017">
    <property type="component" value="Chromosome"/>
</dbReference>
<name>A0A517YMG1_9BACT</name>
<reference evidence="1 2" key="1">
    <citation type="submission" date="2019-02" db="EMBL/GenBank/DDBJ databases">
        <title>Deep-cultivation of Planctomycetes and their phenomic and genomic characterization uncovers novel biology.</title>
        <authorList>
            <person name="Wiegand S."/>
            <person name="Jogler M."/>
            <person name="Boedeker C."/>
            <person name="Pinto D."/>
            <person name="Vollmers J."/>
            <person name="Rivas-Marin E."/>
            <person name="Kohn T."/>
            <person name="Peeters S.H."/>
            <person name="Heuer A."/>
            <person name="Rast P."/>
            <person name="Oberbeckmann S."/>
            <person name="Bunk B."/>
            <person name="Jeske O."/>
            <person name="Meyerdierks A."/>
            <person name="Storesund J.E."/>
            <person name="Kallscheuer N."/>
            <person name="Luecker S."/>
            <person name="Lage O.M."/>
            <person name="Pohl T."/>
            <person name="Merkel B.J."/>
            <person name="Hornburger P."/>
            <person name="Mueller R.-W."/>
            <person name="Bruemmer F."/>
            <person name="Labrenz M."/>
            <person name="Spormann A.M."/>
            <person name="Op den Camp H."/>
            <person name="Overmann J."/>
            <person name="Amann R."/>
            <person name="Jetten M.S.M."/>
            <person name="Mascher T."/>
            <person name="Medema M.H."/>
            <person name="Devos D.P."/>
            <person name="Kaster A.-K."/>
            <person name="Ovreas L."/>
            <person name="Rohde M."/>
            <person name="Galperin M.Y."/>
            <person name="Jogler C."/>
        </authorList>
    </citation>
    <scope>NUCLEOTIDE SEQUENCE [LARGE SCALE GENOMIC DNA]</scope>
    <source>
        <strain evidence="1 2">ETA_A8</strain>
    </source>
</reference>
<gene>
    <name evidence="1" type="ORF">ETAA8_65750</name>
</gene>
<evidence type="ECO:0000313" key="2">
    <source>
        <dbReference type="Proteomes" id="UP000315017"/>
    </source>
</evidence>
<accession>A0A517YMG1</accession>